<proteinExistence type="predicted"/>
<sequence length="163" mass="18749">MIVLNNGDLHRFCQPFDADIDTIAFALSHINRYTGHVGQYSVAQHCVLVSEQLPRELKLSGLLHDAPEAYIGDVSKPLKALLPEYQSIEQWYHTQIDELFDVTTEHPAIKEADLRMLITEAEAFNLPLDEFPKAEPYGIDFKPWPAEVARLRFLECFQNYFDL</sequence>
<evidence type="ECO:0000313" key="1">
    <source>
        <dbReference type="EMBL" id="AKN36425.1"/>
    </source>
</evidence>
<keyword evidence="1" id="KW-0378">Hydrolase</keyword>
<dbReference type="SUPFAM" id="SSF109604">
    <property type="entry name" value="HD-domain/PDEase-like"/>
    <property type="match status" value="1"/>
</dbReference>
<reference evidence="1" key="1">
    <citation type="journal article" date="2015" name="MBio">
        <title>Eco-Evolutionary Dynamics of Episomes among Ecologically Cohesive Bacterial Populations.</title>
        <authorList>
            <person name="Xue H."/>
            <person name="Cordero O.X."/>
            <person name="Camas F.M."/>
            <person name="Trimble W."/>
            <person name="Meyer F."/>
            <person name="Guglielmini J."/>
            <person name="Rocha E.P."/>
            <person name="Polz M.F."/>
        </authorList>
    </citation>
    <scope>NUCLEOTIDE SEQUENCE</scope>
    <source>
        <strain evidence="1">FF_308</strain>
    </source>
</reference>
<dbReference type="GO" id="GO:0016787">
    <property type="term" value="F:hydrolase activity"/>
    <property type="evidence" value="ECO:0007669"/>
    <property type="project" value="UniProtKB-KW"/>
</dbReference>
<organism evidence="1">
    <name type="scientific">Vibrio splendidus</name>
    <dbReference type="NCBI Taxonomy" id="29497"/>
    <lineage>
        <taxon>Bacteria</taxon>
        <taxon>Pseudomonadati</taxon>
        <taxon>Pseudomonadota</taxon>
        <taxon>Gammaproteobacteria</taxon>
        <taxon>Vibrionales</taxon>
        <taxon>Vibrionaceae</taxon>
        <taxon>Vibrio</taxon>
    </lineage>
</organism>
<dbReference type="RefSeq" id="WP_371729032.1">
    <property type="nucleotide sequence ID" value="NZ_JBGONR010000050.1"/>
</dbReference>
<dbReference type="Gene3D" id="1.10.3210.10">
    <property type="entry name" value="Hypothetical protein af1432"/>
    <property type="match status" value="1"/>
</dbReference>
<protein>
    <submittedName>
        <fullName evidence="1">Putative hydrolase</fullName>
    </submittedName>
</protein>
<accession>A0A0H3ZKF5</accession>
<dbReference type="AlphaFoldDB" id="A0A0H3ZKF5"/>
<dbReference type="EMBL" id="KP795491">
    <property type="protein sequence ID" value="AKN36425.1"/>
    <property type="molecule type" value="Genomic_DNA"/>
</dbReference>
<name>A0A0H3ZKF5_VIBSP</name>